<evidence type="ECO:0000313" key="2">
    <source>
        <dbReference type="Proteomes" id="UP000241488"/>
    </source>
</evidence>
<proteinExistence type="predicted"/>
<dbReference type="Proteomes" id="UP000241488">
    <property type="component" value="Segment"/>
</dbReference>
<protein>
    <submittedName>
        <fullName evidence="1">Uncharacterized protein</fullName>
    </submittedName>
</protein>
<evidence type="ECO:0000313" key="1">
    <source>
        <dbReference type="EMBL" id="AVJ49005.1"/>
    </source>
</evidence>
<name>A0A2P1CDG2_9CAUD</name>
<organism evidence="1 2">
    <name type="scientific">Klebsiella phage KP8</name>
    <dbReference type="NCBI Taxonomy" id="2099850"/>
    <lineage>
        <taxon>Viruses</taxon>
        <taxon>Duplodnaviria</taxon>
        <taxon>Heunggongvirae</taxon>
        <taxon>Uroviricota</taxon>
        <taxon>Caudoviricetes</taxon>
        <taxon>Schitoviridae</taxon>
        <taxon>Enquatrovirinae</taxon>
        <taxon>Kaypoctavirus</taxon>
        <taxon>Kaypoctavirus KP8</taxon>
    </lineage>
</organism>
<reference evidence="2" key="1">
    <citation type="submission" date="2018-02" db="EMBL/GenBank/DDBJ databases">
        <title>Complete genome of Klebsiella pneumoniae Podoviridae bacteriophage KP8.</title>
        <authorList>
            <person name="Bokovaya O."/>
            <person name="Tikunov A."/>
            <person name="Morozova V."/>
        </authorList>
    </citation>
    <scope>NUCLEOTIDE SEQUENCE [LARGE SCALE GENOMIC DNA]</scope>
</reference>
<dbReference type="RefSeq" id="YP_009837537.1">
    <property type="nucleotide sequence ID" value="NC_048700.1"/>
</dbReference>
<dbReference type="GeneID" id="55607727"/>
<sequence length="56" mass="6336">MVEVGNVYNTRIGAVFLVTEVEHTQATLINIRTHQLSVCSVYTIETHFTLIGKPYK</sequence>
<keyword evidence="2" id="KW-1185">Reference proteome</keyword>
<dbReference type="EMBL" id="MG922974">
    <property type="protein sequence ID" value="AVJ49005.1"/>
    <property type="molecule type" value="Genomic_DNA"/>
</dbReference>
<accession>A0A2P1CDG2</accession>
<dbReference type="KEGG" id="vg:55607727"/>